<gene>
    <name evidence="1" type="ORF">EIP91_006451</name>
</gene>
<dbReference type="EMBL" id="RWJN01000348">
    <property type="protein sequence ID" value="TCD62753.1"/>
    <property type="molecule type" value="Genomic_DNA"/>
</dbReference>
<organism evidence="1 2">
    <name type="scientific">Steccherinum ochraceum</name>
    <dbReference type="NCBI Taxonomy" id="92696"/>
    <lineage>
        <taxon>Eukaryota</taxon>
        <taxon>Fungi</taxon>
        <taxon>Dikarya</taxon>
        <taxon>Basidiomycota</taxon>
        <taxon>Agaricomycotina</taxon>
        <taxon>Agaricomycetes</taxon>
        <taxon>Polyporales</taxon>
        <taxon>Steccherinaceae</taxon>
        <taxon>Steccherinum</taxon>
    </lineage>
</organism>
<protein>
    <submittedName>
        <fullName evidence="1">Uncharacterized protein</fullName>
    </submittedName>
</protein>
<dbReference type="AlphaFoldDB" id="A0A4R0R8E4"/>
<comment type="caution">
    <text evidence="1">The sequence shown here is derived from an EMBL/GenBank/DDBJ whole genome shotgun (WGS) entry which is preliminary data.</text>
</comment>
<proteinExistence type="predicted"/>
<dbReference type="Proteomes" id="UP000292702">
    <property type="component" value="Unassembled WGS sequence"/>
</dbReference>
<keyword evidence="2" id="KW-1185">Reference proteome</keyword>
<evidence type="ECO:0000313" key="2">
    <source>
        <dbReference type="Proteomes" id="UP000292702"/>
    </source>
</evidence>
<evidence type="ECO:0000313" key="1">
    <source>
        <dbReference type="EMBL" id="TCD62753.1"/>
    </source>
</evidence>
<name>A0A4R0R8E4_9APHY</name>
<dbReference type="OrthoDB" id="3353710at2759"/>
<accession>A0A4R0R8E4</accession>
<dbReference type="SUPFAM" id="SSF52047">
    <property type="entry name" value="RNI-like"/>
    <property type="match status" value="1"/>
</dbReference>
<sequence length="346" mass="38899">MTTTSSTASIAEQLDRDIQEHRHAALTLSRRRNALFPAYRYPPEILAVVFQLYVASIHRPLFLFTEAQSPFEWIPGITHTCHYWREVALSTPVLWTTVPIAYCGVQVVEAFAKRSAAASLTVDTAQEMEYSHDVPVARLTSLQKVFSRIGSLRVQLPYYQYSSLFPQEPVNGSNSLRSLILGLPDLEEEDEFSRFPLADKTMIPHHTLSSLLHLNVYNYIVRWNSRFFPKSLTRLIVAGMRNKSAPISDVVEVISTLIELQELRLEDVIEPFDIAAVLPPVLSKVLLPSLAVISLHECSATTPAYYFLSHFGLPSLYKLEILASHACFSGLEESFLVSKSSPSSRS</sequence>
<reference evidence="1 2" key="1">
    <citation type="submission" date="2018-11" db="EMBL/GenBank/DDBJ databases">
        <title>Genome assembly of Steccherinum ochraceum LE-BIN_3174, the white-rot fungus of the Steccherinaceae family (The Residual Polyporoid clade, Polyporales, Basidiomycota).</title>
        <authorList>
            <person name="Fedorova T.V."/>
            <person name="Glazunova O.A."/>
            <person name="Landesman E.O."/>
            <person name="Moiseenko K.V."/>
            <person name="Psurtseva N.V."/>
            <person name="Savinova O.S."/>
            <person name="Shakhova N.V."/>
            <person name="Tyazhelova T.V."/>
            <person name="Vasina D.V."/>
        </authorList>
    </citation>
    <scope>NUCLEOTIDE SEQUENCE [LARGE SCALE GENOMIC DNA]</scope>
    <source>
        <strain evidence="1 2">LE-BIN_3174</strain>
    </source>
</reference>